<organism evidence="1 2">
    <name type="scientific">Triparma laevis f. inornata</name>
    <dbReference type="NCBI Taxonomy" id="1714386"/>
    <lineage>
        <taxon>Eukaryota</taxon>
        <taxon>Sar</taxon>
        <taxon>Stramenopiles</taxon>
        <taxon>Ochrophyta</taxon>
        <taxon>Bolidophyceae</taxon>
        <taxon>Parmales</taxon>
        <taxon>Triparmaceae</taxon>
        <taxon>Triparma</taxon>
    </lineage>
</organism>
<accession>A0A9W7E501</accession>
<gene>
    <name evidence="1" type="ORF">TL16_g03517</name>
</gene>
<evidence type="ECO:0000313" key="1">
    <source>
        <dbReference type="EMBL" id="GMH62623.1"/>
    </source>
</evidence>
<name>A0A9W7E501_9STRA</name>
<dbReference type="Proteomes" id="UP001162640">
    <property type="component" value="Unassembled WGS sequence"/>
</dbReference>
<dbReference type="AlphaFoldDB" id="A0A9W7E501"/>
<comment type="caution">
    <text evidence="1">The sequence shown here is derived from an EMBL/GenBank/DDBJ whole genome shotgun (WGS) entry which is preliminary data.</text>
</comment>
<evidence type="ECO:0000313" key="2">
    <source>
        <dbReference type="Proteomes" id="UP001162640"/>
    </source>
</evidence>
<reference evidence="2" key="1">
    <citation type="journal article" date="2023" name="Commun. Biol.">
        <title>Genome analysis of Parmales, the sister group of diatoms, reveals the evolutionary specialization of diatoms from phago-mixotrophs to photoautotrophs.</title>
        <authorList>
            <person name="Ban H."/>
            <person name="Sato S."/>
            <person name="Yoshikawa S."/>
            <person name="Yamada K."/>
            <person name="Nakamura Y."/>
            <person name="Ichinomiya M."/>
            <person name="Sato N."/>
            <person name="Blanc-Mathieu R."/>
            <person name="Endo H."/>
            <person name="Kuwata A."/>
            <person name="Ogata H."/>
        </authorList>
    </citation>
    <scope>NUCLEOTIDE SEQUENCE [LARGE SCALE GENOMIC DNA]</scope>
</reference>
<sequence>MIKTILKVLLAEYGVSNQTIIPHPTPPHLNITSLSIDYLLPSPNQPPPTYTASNPGIHAAILKRLLKILLSMTLKIQTVNLNIVSLEDPRVDSSISSIQFNAVKLNLDTIQCLKITALNAACSSGATLNYITSYMYFDDDYSYVTNIDVDPLVIYALPSILSLFPTFSPTSPASPNPISTPSSNLPSLNFPSTTINFSEYTLTLQHLTTSPLGTFHCSHLSLTYSSQPFITANQITLDSHKNIMVSLITIHEFEVNTSKSHRIRTTETTTTTNLEPFKDIINAFNGYTLTCTLQHIPLNITYEGSIFFYPSRLGATGSLNLSTKECELTIQKIEATCKFLECEGLRASIEITELIGEIDQDTLTSFFTAPAMEDLKVLIFLTIKNSTLSLSNSDRSINISKGHVCYGSNFETIKNSSGLINWKR</sequence>
<proteinExistence type="predicted"/>
<protein>
    <submittedName>
        <fullName evidence="1">Uncharacterized protein</fullName>
    </submittedName>
</protein>
<dbReference type="EMBL" id="BLQM01000093">
    <property type="protein sequence ID" value="GMH62623.1"/>
    <property type="molecule type" value="Genomic_DNA"/>
</dbReference>